<comment type="catalytic activity">
    <reaction evidence="4">
        <text>S-adenosyl-L-homocysteine + H2O + H(+) = S-inosyl-L-homocysteine + NH4(+)</text>
        <dbReference type="Rhea" id="RHEA:20716"/>
        <dbReference type="ChEBI" id="CHEBI:15377"/>
        <dbReference type="ChEBI" id="CHEBI:15378"/>
        <dbReference type="ChEBI" id="CHEBI:28938"/>
        <dbReference type="ChEBI" id="CHEBI:57856"/>
        <dbReference type="ChEBI" id="CHEBI:57985"/>
        <dbReference type="EC" id="3.5.4.28"/>
    </reaction>
</comment>
<dbReference type="InterPro" id="IPR032466">
    <property type="entry name" value="Metal_Hydrolase"/>
</dbReference>
<dbReference type="AlphaFoldDB" id="A0A975BDV4"/>
<feature type="binding site" evidence="4">
    <location>
        <position position="221"/>
    </location>
    <ligand>
        <name>substrate</name>
    </ligand>
</feature>
<evidence type="ECO:0000313" key="7">
    <source>
        <dbReference type="Proteomes" id="UP000663720"/>
    </source>
</evidence>
<feature type="binding site" evidence="4">
    <location>
        <position position="97"/>
    </location>
    <ligand>
        <name>substrate</name>
    </ligand>
</feature>
<protein>
    <recommendedName>
        <fullName evidence="4">5-methylthioadenosine/S-adenosylhomocysteine deaminase</fullName>
        <shortName evidence="4">MTA/SAH deaminase</shortName>
        <ecNumber evidence="4">3.5.4.28</ecNumber>
        <ecNumber evidence="4">3.5.4.31</ecNumber>
    </recommendedName>
</protein>
<comment type="cofactor">
    <cofactor evidence="4">
        <name>Zn(2+)</name>
        <dbReference type="ChEBI" id="CHEBI:29105"/>
    </cofactor>
    <text evidence="4">Binds 1 zinc ion per subunit.</text>
</comment>
<dbReference type="Gene3D" id="2.30.40.10">
    <property type="entry name" value="Urease, subunit C, domain 1"/>
    <property type="match status" value="1"/>
</dbReference>
<evidence type="ECO:0000259" key="5">
    <source>
        <dbReference type="Pfam" id="PF01979"/>
    </source>
</evidence>
<evidence type="ECO:0000256" key="1">
    <source>
        <dbReference type="ARBA" id="ARBA00022723"/>
    </source>
</evidence>
<dbReference type="InterPro" id="IPR023512">
    <property type="entry name" value="Deaminase_MtaD/DadD"/>
</dbReference>
<comment type="catalytic activity">
    <reaction evidence="4">
        <text>S-methyl-5'-thioadenosine + H2O + H(+) = S-methyl-5'-thioinosine + NH4(+)</text>
        <dbReference type="Rhea" id="RHEA:25025"/>
        <dbReference type="ChEBI" id="CHEBI:15377"/>
        <dbReference type="ChEBI" id="CHEBI:15378"/>
        <dbReference type="ChEBI" id="CHEBI:17509"/>
        <dbReference type="ChEBI" id="CHEBI:28938"/>
        <dbReference type="ChEBI" id="CHEBI:48595"/>
        <dbReference type="EC" id="3.5.4.31"/>
    </reaction>
</comment>
<dbReference type="PANTHER" id="PTHR43794">
    <property type="entry name" value="AMINOHYDROLASE SSNA-RELATED"/>
    <property type="match status" value="1"/>
</dbReference>
<dbReference type="InterPro" id="IPR011059">
    <property type="entry name" value="Metal-dep_hydrolase_composite"/>
</dbReference>
<keyword evidence="1 4" id="KW-0479">Metal-binding</keyword>
<feature type="binding site" evidence="4">
    <location>
        <position position="191"/>
    </location>
    <ligand>
        <name>substrate</name>
    </ligand>
</feature>
<dbReference type="FunFam" id="3.20.20.140:FF:000014">
    <property type="entry name" value="5-methylthioadenosine/S-adenosylhomocysteine deaminase"/>
    <property type="match status" value="1"/>
</dbReference>
<dbReference type="EMBL" id="CP061799">
    <property type="protein sequence ID" value="QTA83707.1"/>
    <property type="molecule type" value="Genomic_DNA"/>
</dbReference>
<evidence type="ECO:0000256" key="4">
    <source>
        <dbReference type="HAMAP-Rule" id="MF_01281"/>
    </source>
</evidence>
<comment type="function">
    <text evidence="4">Catalyzes the deamination of 5-methylthioadenosine and S-adenosyl-L-homocysteine into 5-methylthioinosine and S-inosyl-L-homocysteine, respectively. Is also able to deaminate adenosine.</text>
</comment>
<feature type="binding site" evidence="4">
    <location>
        <position position="218"/>
    </location>
    <ligand>
        <name>Zn(2+)</name>
        <dbReference type="ChEBI" id="CHEBI:29105"/>
    </ligand>
</feature>
<comment type="similarity">
    <text evidence="4">Belongs to the metallo-dependent hydrolases superfamily. MTA/SAH deaminase family.</text>
</comment>
<keyword evidence="3 4" id="KW-0862">Zinc</keyword>
<accession>A0A975BDV4</accession>
<dbReference type="Pfam" id="PF01979">
    <property type="entry name" value="Amidohydro_1"/>
    <property type="match status" value="1"/>
</dbReference>
<comment type="caution">
    <text evidence="4">Lacks conserved residue(s) required for the propagation of feature annotation.</text>
</comment>
<dbReference type="GO" id="GO:0050270">
    <property type="term" value="F:S-adenosylhomocysteine deaminase activity"/>
    <property type="evidence" value="ECO:0007669"/>
    <property type="project" value="UniProtKB-UniRule"/>
</dbReference>
<feature type="binding site" evidence="4">
    <location>
        <position position="306"/>
    </location>
    <ligand>
        <name>substrate</name>
    </ligand>
</feature>
<dbReference type="KEGG" id="dli:dnl_61220"/>
<dbReference type="CDD" id="cd01298">
    <property type="entry name" value="ATZ_TRZ_like"/>
    <property type="match status" value="1"/>
</dbReference>
<sequence length="440" mass="48056">MTYDMIVYNGLVVTVNPDFDILKSGMIFIHDGRIAGVEQYDPDTVLPGSRELIDAKGGLIMPGLVNTHTHIPMTLFRGLADDIALDVWLNEYIFPAEAKYINPESVFYSSLLACAEMLLSGTTTCCDGYFLEDEVAKSVDISGIRAVLGHGVIDFPAPGVPNPSDNVKTALAFVHKWQDVSPLITPSIFCHSPYTCSADTLKKAKNAARSRGLLFQIHAAETKNERDQFLYKNKMTSAASMNELGILDENTLLVHGVWFDEHDIDIVAKSGARISHNPESNMKLASGIAPVPDFLKAEIIVGLGTDGCASNNNLDLFQEMDFAAKLHKVNTLDPRTADAKTILKMATIEGAKAIGLGSITGSLEKGKQADIIILNTSSPHLFPMYNPVSHIVYSITGSDVRDVIVRGRTVVRNRKLLTINTDDLFDKIQVFADRICAESL</sequence>
<dbReference type="Gene3D" id="3.20.20.140">
    <property type="entry name" value="Metal-dependent hydrolases"/>
    <property type="match status" value="1"/>
</dbReference>
<reference evidence="6" key="1">
    <citation type="journal article" date="2021" name="Microb. Physiol.">
        <title>Proteogenomic Insights into the Physiology of Marine, Sulfate-Reducing, Filamentous Desulfonema limicola and Desulfonema magnum.</title>
        <authorList>
            <person name="Schnaars V."/>
            <person name="Wohlbrand L."/>
            <person name="Scheve S."/>
            <person name="Hinrichs C."/>
            <person name="Reinhardt R."/>
            <person name="Rabus R."/>
        </authorList>
    </citation>
    <scope>NUCLEOTIDE SEQUENCE</scope>
    <source>
        <strain evidence="6">5ac10</strain>
    </source>
</reference>
<keyword evidence="2 4" id="KW-0378">Hydrolase</keyword>
<feature type="binding site" evidence="4">
    <location>
        <position position="68"/>
    </location>
    <ligand>
        <name>Zn(2+)</name>
        <dbReference type="ChEBI" id="CHEBI:29105"/>
    </ligand>
</feature>
<dbReference type="EC" id="3.5.4.31" evidence="4"/>
<feature type="domain" description="Amidohydrolase-related" evidence="5">
    <location>
        <begin position="60"/>
        <end position="410"/>
    </location>
</feature>
<dbReference type="InterPro" id="IPR006680">
    <property type="entry name" value="Amidohydro-rel"/>
</dbReference>
<feature type="binding site" evidence="4">
    <location>
        <position position="70"/>
    </location>
    <ligand>
        <name>Zn(2+)</name>
        <dbReference type="ChEBI" id="CHEBI:29105"/>
    </ligand>
</feature>
<dbReference type="GO" id="GO:0046872">
    <property type="term" value="F:metal ion binding"/>
    <property type="evidence" value="ECO:0007669"/>
    <property type="project" value="UniProtKB-KW"/>
</dbReference>
<proteinExistence type="inferred from homology"/>
<name>A0A975BDV4_9BACT</name>
<gene>
    <name evidence="6" type="primary">mtaD2</name>
    <name evidence="4" type="synonym">mtaD</name>
    <name evidence="6" type="ORF">dnl_61220</name>
</gene>
<dbReference type="PANTHER" id="PTHR43794:SF11">
    <property type="entry name" value="AMIDOHYDROLASE-RELATED DOMAIN-CONTAINING PROTEIN"/>
    <property type="match status" value="1"/>
</dbReference>
<dbReference type="Proteomes" id="UP000663720">
    <property type="component" value="Chromosome"/>
</dbReference>
<dbReference type="RefSeq" id="WP_207689511.1">
    <property type="nucleotide sequence ID" value="NZ_CP061799.1"/>
</dbReference>
<keyword evidence="7" id="KW-1185">Reference proteome</keyword>
<evidence type="ECO:0000256" key="3">
    <source>
        <dbReference type="ARBA" id="ARBA00022833"/>
    </source>
</evidence>
<organism evidence="6 7">
    <name type="scientific">Desulfonema limicola</name>
    <dbReference type="NCBI Taxonomy" id="45656"/>
    <lineage>
        <taxon>Bacteria</taxon>
        <taxon>Pseudomonadati</taxon>
        <taxon>Thermodesulfobacteriota</taxon>
        <taxon>Desulfobacteria</taxon>
        <taxon>Desulfobacterales</taxon>
        <taxon>Desulfococcaceae</taxon>
        <taxon>Desulfonema</taxon>
    </lineage>
</organism>
<feature type="binding site" evidence="4">
    <location>
        <position position="306"/>
    </location>
    <ligand>
        <name>Zn(2+)</name>
        <dbReference type="ChEBI" id="CHEBI:29105"/>
    </ligand>
</feature>
<evidence type="ECO:0000313" key="6">
    <source>
        <dbReference type="EMBL" id="QTA83707.1"/>
    </source>
</evidence>
<dbReference type="SUPFAM" id="SSF51556">
    <property type="entry name" value="Metallo-dependent hydrolases"/>
    <property type="match status" value="1"/>
</dbReference>
<dbReference type="HAMAP" id="MF_01281">
    <property type="entry name" value="MTA_SAH_deamin"/>
    <property type="match status" value="1"/>
</dbReference>
<dbReference type="EC" id="3.5.4.28" evidence="4"/>
<evidence type="ECO:0000256" key="2">
    <source>
        <dbReference type="ARBA" id="ARBA00022801"/>
    </source>
</evidence>
<dbReference type="GO" id="GO:0090614">
    <property type="term" value="F:5'-methylthioadenosine deaminase activity"/>
    <property type="evidence" value="ECO:0007669"/>
    <property type="project" value="UniProtKB-UniRule"/>
</dbReference>
<dbReference type="SUPFAM" id="SSF51338">
    <property type="entry name" value="Composite domain of metallo-dependent hydrolases"/>
    <property type="match status" value="1"/>
</dbReference>
<dbReference type="InterPro" id="IPR050287">
    <property type="entry name" value="MTA/SAH_deaminase"/>
</dbReference>